<name>A0A7C4QND6_9PLAN</name>
<gene>
    <name evidence="1" type="ORF">ENS64_09335</name>
</gene>
<dbReference type="EMBL" id="DSVQ01000012">
    <property type="protein sequence ID" value="HGT39447.1"/>
    <property type="molecule type" value="Genomic_DNA"/>
</dbReference>
<proteinExistence type="predicted"/>
<protein>
    <submittedName>
        <fullName evidence="1">Uncharacterized protein</fullName>
    </submittedName>
</protein>
<evidence type="ECO:0000313" key="1">
    <source>
        <dbReference type="EMBL" id="HGT39447.1"/>
    </source>
</evidence>
<sequence>MSEFSFARAREQFQTHGAEALFELLCQDLRARHDFHKLFDALCLRKKYALGLPLGRPTAFDDVPASLRDEFESAYVAAAREVGHLLLADGKIPQAWMYFHAIRETQPIREALDRYPIPRESTEESEELIDLALYKGVHPVKGVEIQLRTHGTCSTITALDQMFPRLNPSDRAACAAVLVRSLHADVLQSVQRDVAQRMPFAPPAATLRELIAGREWLFADNNYHIDCSHLHSVVRFARSLSPEAPELALARDLAEYGAQLAPQFQYAGEPPFRDFYPAHIEFFKFLLREDSDRALHYFRGQLERETEDMDRALTAYVMVDLLVRMGRFADALPIAERHLLNADAEFATAFGELCEKAGRFDVLQRVSEARHDPVTFTAALLQEQAARPVAQGSAAG</sequence>
<accession>A0A7C4QND6</accession>
<comment type="caution">
    <text evidence="1">The sequence shown here is derived from an EMBL/GenBank/DDBJ whole genome shotgun (WGS) entry which is preliminary data.</text>
</comment>
<organism evidence="1">
    <name type="scientific">Schlesneria paludicola</name>
    <dbReference type="NCBI Taxonomy" id="360056"/>
    <lineage>
        <taxon>Bacteria</taxon>
        <taxon>Pseudomonadati</taxon>
        <taxon>Planctomycetota</taxon>
        <taxon>Planctomycetia</taxon>
        <taxon>Planctomycetales</taxon>
        <taxon>Planctomycetaceae</taxon>
        <taxon>Schlesneria</taxon>
    </lineage>
</organism>
<dbReference type="AlphaFoldDB" id="A0A7C4QND6"/>
<reference evidence="1" key="1">
    <citation type="journal article" date="2020" name="mSystems">
        <title>Genome- and Community-Level Interaction Insights into Carbon Utilization and Element Cycling Functions of Hydrothermarchaeota in Hydrothermal Sediment.</title>
        <authorList>
            <person name="Zhou Z."/>
            <person name="Liu Y."/>
            <person name="Xu W."/>
            <person name="Pan J."/>
            <person name="Luo Z.H."/>
            <person name="Li M."/>
        </authorList>
    </citation>
    <scope>NUCLEOTIDE SEQUENCE [LARGE SCALE GENOMIC DNA]</scope>
    <source>
        <strain evidence="1">SpSt-508</strain>
    </source>
</reference>